<dbReference type="RefSeq" id="WP_015447817.1">
    <property type="nucleotide sequence ID" value="NC_020541.1"/>
</dbReference>
<keyword evidence="2" id="KW-1185">Reference proteome</keyword>
<sequence length="232" mass="25331" precursor="true">MHHVRHVLAIPALHAVVAATLDRGIHYQDDFAEACHGAWIAALPLVDEELEAVVVRTDLGETFESRRDRGRALKERLAGAPRGTWAVIEEHMAGHKVHFNALMSVGDGQVECRGDGWGSRPTFKAMCTRLVGMEVYLARCKVEEERRQESGRTIIQTRGLAEGGRLRAIRLEGVVYSSATIESVAMDKGRVTLTCARRGSAKRRVISAYASAITFLETKASAAKAARPSSVA</sequence>
<evidence type="ECO:0000313" key="1">
    <source>
        <dbReference type="EMBL" id="AGG89092.1"/>
    </source>
</evidence>
<dbReference type="KEGG" id="rhd:R2APBS1_1969"/>
<accession>M4NG85</accession>
<dbReference type="AlphaFoldDB" id="M4NG85"/>
<dbReference type="eggNOG" id="ENOG502ZQDC">
    <property type="taxonomic scope" value="Bacteria"/>
</dbReference>
<dbReference type="Proteomes" id="UP000011859">
    <property type="component" value="Chromosome"/>
</dbReference>
<reference evidence="1 2" key="1">
    <citation type="submission" date="2012-04" db="EMBL/GenBank/DDBJ databases">
        <title>Complete genome of Rhodanobacter sp. 2APBS1.</title>
        <authorList>
            <consortium name="US DOE Joint Genome Institute"/>
            <person name="Huntemann M."/>
            <person name="Wei C.-L."/>
            <person name="Han J."/>
            <person name="Detter J.C."/>
            <person name="Han C."/>
            <person name="Tapia R."/>
            <person name="Munk A.C.C."/>
            <person name="Chen A."/>
            <person name="Krypides N."/>
            <person name="Mavromatis K."/>
            <person name="Markowitz V."/>
            <person name="Szeto E."/>
            <person name="Ivanova N."/>
            <person name="Mikhailova N."/>
            <person name="Ovchinnikova G."/>
            <person name="Pagani I."/>
            <person name="Pati A."/>
            <person name="Goodwin L."/>
            <person name="Peters L."/>
            <person name="Pitluck S."/>
            <person name="Woyke T."/>
            <person name="Prakash O."/>
            <person name="Elkins J."/>
            <person name="Brown S."/>
            <person name="Palumbo A."/>
            <person name="Hemme C."/>
            <person name="Zhou J."/>
            <person name="Watson D."/>
            <person name="Jardine P."/>
            <person name="Kostka J."/>
            <person name="Green S."/>
        </authorList>
    </citation>
    <scope>NUCLEOTIDE SEQUENCE [LARGE SCALE GENOMIC DNA]</scope>
    <source>
        <strain evidence="1 2">2APBS1</strain>
    </source>
</reference>
<proteinExistence type="predicted"/>
<organism evidence="1 2">
    <name type="scientific">Rhodanobacter denitrificans</name>
    <dbReference type="NCBI Taxonomy" id="666685"/>
    <lineage>
        <taxon>Bacteria</taxon>
        <taxon>Pseudomonadati</taxon>
        <taxon>Pseudomonadota</taxon>
        <taxon>Gammaproteobacteria</taxon>
        <taxon>Lysobacterales</taxon>
        <taxon>Rhodanobacteraceae</taxon>
        <taxon>Rhodanobacter</taxon>
    </lineage>
</organism>
<dbReference type="EMBL" id="CP003470">
    <property type="protein sequence ID" value="AGG89092.1"/>
    <property type="molecule type" value="Genomic_DNA"/>
</dbReference>
<dbReference type="HOGENOM" id="CLU_1194126_0_0_6"/>
<protein>
    <submittedName>
        <fullName evidence="1">Uncharacterized protein</fullName>
    </submittedName>
</protein>
<dbReference type="GeneID" id="72428703"/>
<name>M4NG85_9GAMM</name>
<evidence type="ECO:0000313" key="2">
    <source>
        <dbReference type="Proteomes" id="UP000011859"/>
    </source>
</evidence>
<gene>
    <name evidence="1" type="ORF">R2APBS1_1969</name>
</gene>
<dbReference type="STRING" id="666685.R2APBS1_1969"/>